<dbReference type="InterPro" id="IPR001763">
    <property type="entry name" value="Rhodanese-like_dom"/>
</dbReference>
<dbReference type="Pfam" id="PF00581">
    <property type="entry name" value="Rhodanese"/>
    <property type="match status" value="1"/>
</dbReference>
<feature type="domain" description="Rhodanese" evidence="2">
    <location>
        <begin position="43"/>
        <end position="132"/>
    </location>
</feature>
<evidence type="ECO:0000313" key="4">
    <source>
        <dbReference type="Proteomes" id="UP001139682"/>
    </source>
</evidence>
<sequence length="146" mass="16418">MRILLLCLLVGSSTVLQANEAPAEIDGAMTVNVYQAKRLHELGAVFIDVRDGQQWAWGHVEGAVHLNLAHDFLGLASPSWPRNMPLVVYCDSEVCPASAEAVRMAVEWGYEHVFYFRQGYFAWMLHDFPQEKDNFGQITTLNAQAH</sequence>
<feature type="signal peptide" evidence="1">
    <location>
        <begin position="1"/>
        <end position="18"/>
    </location>
</feature>
<protein>
    <submittedName>
        <fullName evidence="3">Rhodanese-like domain-containing protein</fullName>
    </submittedName>
</protein>
<evidence type="ECO:0000259" key="2">
    <source>
        <dbReference type="PROSITE" id="PS50206"/>
    </source>
</evidence>
<gene>
    <name evidence="3" type="ORF">MST27_03820</name>
</gene>
<dbReference type="Proteomes" id="UP001139682">
    <property type="component" value="Unassembled WGS sequence"/>
</dbReference>
<proteinExistence type="predicted"/>
<feature type="chain" id="PRO_5040744597" evidence="1">
    <location>
        <begin position="19"/>
        <end position="146"/>
    </location>
</feature>
<dbReference type="EMBL" id="JALGRD010000002">
    <property type="protein sequence ID" value="MCJ0972499.1"/>
    <property type="molecule type" value="Genomic_DNA"/>
</dbReference>
<name>A0A9X2AR27_9GAMM</name>
<reference evidence="3" key="1">
    <citation type="submission" date="2022-03" db="EMBL/GenBank/DDBJ databases">
        <title>Pseudomonas marianensis sp. nov., a marine bacterium isolated from deep-sea sediments of the Mariana Trench.</title>
        <authorList>
            <person name="Wei Y."/>
        </authorList>
    </citation>
    <scope>NUCLEOTIDE SEQUENCE</scope>
    <source>
        <strain evidence="3">PS1</strain>
    </source>
</reference>
<evidence type="ECO:0000256" key="1">
    <source>
        <dbReference type="SAM" id="SignalP"/>
    </source>
</evidence>
<accession>A0A9X2AR27</accession>
<dbReference type="Gene3D" id="3.40.250.10">
    <property type="entry name" value="Rhodanese-like domain"/>
    <property type="match status" value="1"/>
</dbReference>
<organism evidence="3 4">
    <name type="scientific">Stutzerimonas marianensis</name>
    <dbReference type="NCBI Taxonomy" id="2929513"/>
    <lineage>
        <taxon>Bacteria</taxon>
        <taxon>Pseudomonadati</taxon>
        <taxon>Pseudomonadota</taxon>
        <taxon>Gammaproteobacteria</taxon>
        <taxon>Pseudomonadales</taxon>
        <taxon>Pseudomonadaceae</taxon>
        <taxon>Stutzerimonas</taxon>
    </lineage>
</organism>
<evidence type="ECO:0000313" key="3">
    <source>
        <dbReference type="EMBL" id="MCJ0972499.1"/>
    </source>
</evidence>
<dbReference type="PROSITE" id="PS50206">
    <property type="entry name" value="RHODANESE_3"/>
    <property type="match status" value="1"/>
</dbReference>
<dbReference type="InterPro" id="IPR050229">
    <property type="entry name" value="GlpE_sulfurtransferase"/>
</dbReference>
<dbReference type="SMART" id="SM00450">
    <property type="entry name" value="RHOD"/>
    <property type="match status" value="1"/>
</dbReference>
<dbReference type="PANTHER" id="PTHR43031:SF1">
    <property type="entry name" value="PYRIDINE NUCLEOTIDE-DISULPHIDE OXIDOREDUCTASE"/>
    <property type="match status" value="1"/>
</dbReference>
<dbReference type="InterPro" id="IPR036873">
    <property type="entry name" value="Rhodanese-like_dom_sf"/>
</dbReference>
<dbReference type="PANTHER" id="PTHR43031">
    <property type="entry name" value="FAD-DEPENDENT OXIDOREDUCTASE"/>
    <property type="match status" value="1"/>
</dbReference>
<dbReference type="AlphaFoldDB" id="A0A9X2AR27"/>
<dbReference type="CDD" id="cd00158">
    <property type="entry name" value="RHOD"/>
    <property type="match status" value="1"/>
</dbReference>
<dbReference type="RefSeq" id="WP_243605044.1">
    <property type="nucleotide sequence ID" value="NZ_JALGRD010000002.1"/>
</dbReference>
<dbReference type="SUPFAM" id="SSF52821">
    <property type="entry name" value="Rhodanese/Cell cycle control phosphatase"/>
    <property type="match status" value="1"/>
</dbReference>
<keyword evidence="4" id="KW-1185">Reference proteome</keyword>
<keyword evidence="1" id="KW-0732">Signal</keyword>
<comment type="caution">
    <text evidence="3">The sequence shown here is derived from an EMBL/GenBank/DDBJ whole genome shotgun (WGS) entry which is preliminary data.</text>
</comment>